<dbReference type="SUPFAM" id="SSF51419">
    <property type="entry name" value="PLP-binding barrel"/>
    <property type="match status" value="1"/>
</dbReference>
<dbReference type="InterPro" id="IPR029066">
    <property type="entry name" value="PLP-binding_barrel"/>
</dbReference>
<keyword evidence="3" id="KW-1185">Reference proteome</keyword>
<sequence length="401" mass="43045">MGVRRIEEITREIEPPFAAVDLAAFDENAHDMVRRAAGVPIRIATKSVRCRELIARALRTDGYSGLMCYSLAEALWLHGEGLSDDLLVAYPTADRAALRELAANPAAAAAISVMVDSTDHLDFIDAATGPDRPDIRLCAEVDASWKPLPGVHIGTRRSPLHSPAQVRRFAETAQRRRGFRLVGLMAYEGQIAGLGDAPPGRPLRGALLRAIQRRSAAELAQRRAAVVRAVREVADLEFVNGGGTGSLERTAVEEGVITEVAAGSGLIGPTLFDGYRGFQPRPAVLYALPVVHRPARRIATLFGGGYIASGPPGADRVPAPHWPKGLGLLGTEGAGEVQTPVSGASARDLRIGDRVWFRHAKAGELAERFNRYHLIDGRLVSVGRSAVEEVPTYRGEGRSFG</sequence>
<evidence type="ECO:0000313" key="3">
    <source>
        <dbReference type="Proteomes" id="UP001237595"/>
    </source>
</evidence>
<protein>
    <submittedName>
        <fullName evidence="2">Amino acid deaminase/aldolase</fullName>
    </submittedName>
</protein>
<proteinExistence type="predicted"/>
<name>A0ABT6PXA5_9PSEU</name>
<dbReference type="InterPro" id="IPR051466">
    <property type="entry name" value="D-amino_acid_metab_enzyme"/>
</dbReference>
<reference evidence="2 3" key="1">
    <citation type="submission" date="2023-04" db="EMBL/GenBank/DDBJ databases">
        <title>Draft genome sequence of Saccharopolyspora sp. TS4A08 isolated from sweet potato rhizospheric soil.</title>
        <authorList>
            <person name="Suksaard P."/>
            <person name="Duangmal K."/>
        </authorList>
    </citation>
    <scope>NUCLEOTIDE SEQUENCE [LARGE SCALE GENOMIC DNA]</scope>
    <source>
        <strain evidence="2 3">TS4A08</strain>
    </source>
</reference>
<dbReference type="PANTHER" id="PTHR28004">
    <property type="entry name" value="ZGC:162816-RELATED"/>
    <property type="match status" value="1"/>
</dbReference>
<dbReference type="Gene3D" id="3.20.20.10">
    <property type="entry name" value="Alanine racemase"/>
    <property type="match status" value="1"/>
</dbReference>
<accession>A0ABT6PXA5</accession>
<comment type="caution">
    <text evidence="2">The sequence shown here is derived from an EMBL/GenBank/DDBJ whole genome shotgun (WGS) entry which is preliminary data.</text>
</comment>
<organism evidence="2 3">
    <name type="scientific">Saccharopolyspora ipomoeae</name>
    <dbReference type="NCBI Taxonomy" id="3042027"/>
    <lineage>
        <taxon>Bacteria</taxon>
        <taxon>Bacillati</taxon>
        <taxon>Actinomycetota</taxon>
        <taxon>Actinomycetes</taxon>
        <taxon>Pseudonocardiales</taxon>
        <taxon>Pseudonocardiaceae</taxon>
        <taxon>Saccharopolyspora</taxon>
    </lineage>
</organism>
<dbReference type="EMBL" id="JASAOF010000033">
    <property type="protein sequence ID" value="MDI2032659.1"/>
    <property type="molecule type" value="Genomic_DNA"/>
</dbReference>
<dbReference type="RefSeq" id="WP_281458901.1">
    <property type="nucleotide sequence ID" value="NZ_JASAOF010000033.1"/>
</dbReference>
<evidence type="ECO:0000313" key="2">
    <source>
        <dbReference type="EMBL" id="MDI2032659.1"/>
    </source>
</evidence>
<dbReference type="PANTHER" id="PTHR28004:SF2">
    <property type="entry name" value="D-SERINE DEHYDRATASE"/>
    <property type="match status" value="1"/>
</dbReference>
<feature type="domain" description="Alanine racemase N-terminal" evidence="1">
    <location>
        <begin position="20"/>
        <end position="266"/>
    </location>
</feature>
<dbReference type="Pfam" id="PF01168">
    <property type="entry name" value="Ala_racemase_N"/>
    <property type="match status" value="1"/>
</dbReference>
<dbReference type="CDD" id="cd06813">
    <property type="entry name" value="PLPDE_III_DSD_D-TA_like_2"/>
    <property type="match status" value="1"/>
</dbReference>
<gene>
    <name evidence="2" type="ORF">QFW96_28845</name>
</gene>
<dbReference type="InterPro" id="IPR001608">
    <property type="entry name" value="Ala_racemase_N"/>
</dbReference>
<evidence type="ECO:0000259" key="1">
    <source>
        <dbReference type="Pfam" id="PF01168"/>
    </source>
</evidence>
<dbReference type="Proteomes" id="UP001237595">
    <property type="component" value="Unassembled WGS sequence"/>
</dbReference>